<dbReference type="Pfam" id="PF13639">
    <property type="entry name" value="zf-RING_2"/>
    <property type="match status" value="1"/>
</dbReference>
<dbReference type="PROSITE" id="PS00518">
    <property type="entry name" value="ZF_RING_1"/>
    <property type="match status" value="1"/>
</dbReference>
<feature type="domain" description="C3H1-type" evidence="9">
    <location>
        <begin position="70"/>
        <end position="96"/>
    </location>
</feature>
<dbReference type="Gene3D" id="3.30.1370.210">
    <property type="match status" value="1"/>
</dbReference>
<dbReference type="SUPFAM" id="SSF90229">
    <property type="entry name" value="CCCH zinc finger"/>
    <property type="match status" value="1"/>
</dbReference>
<keyword evidence="5 6" id="KW-0862">Zinc</keyword>
<dbReference type="EMBL" id="QXFX01000056">
    <property type="protein sequence ID" value="KAE9135352.1"/>
    <property type="molecule type" value="Genomic_DNA"/>
</dbReference>
<dbReference type="SMART" id="SM00356">
    <property type="entry name" value="ZnF_C3H1"/>
    <property type="match status" value="3"/>
</dbReference>
<dbReference type="InterPro" id="IPR013083">
    <property type="entry name" value="Znf_RING/FYVE/PHD"/>
</dbReference>
<feature type="region of interest" description="Disordered" evidence="7">
    <location>
        <begin position="1"/>
        <end position="25"/>
    </location>
</feature>
<feature type="region of interest" description="Disordered" evidence="7">
    <location>
        <begin position="43"/>
        <end position="63"/>
    </location>
</feature>
<evidence type="ECO:0000259" key="9">
    <source>
        <dbReference type="PROSITE" id="PS50103"/>
    </source>
</evidence>
<dbReference type="InterPro" id="IPR017907">
    <property type="entry name" value="Znf_RING_CS"/>
</dbReference>
<feature type="compositionally biased region" description="Basic residues" evidence="7">
    <location>
        <begin position="306"/>
        <end position="315"/>
    </location>
</feature>
<dbReference type="InterPro" id="IPR000571">
    <property type="entry name" value="Znf_CCCH"/>
</dbReference>
<feature type="zinc finger region" description="C3H1-type" evidence="6">
    <location>
        <begin position="70"/>
        <end position="96"/>
    </location>
</feature>
<dbReference type="Pfam" id="PF18044">
    <property type="entry name" value="zf-CCCH_4"/>
    <property type="match status" value="1"/>
</dbReference>
<evidence type="ECO:0000313" key="11">
    <source>
        <dbReference type="EMBL" id="KAE9252507.1"/>
    </source>
</evidence>
<dbReference type="AlphaFoldDB" id="A0A6G0LYZ4"/>
<dbReference type="PROSITE" id="PS50103">
    <property type="entry name" value="ZF_C3H1"/>
    <property type="match status" value="3"/>
</dbReference>
<dbReference type="Gene3D" id="3.30.40.10">
    <property type="entry name" value="Zinc/RING finger domain, C3HC4 (zinc finger)"/>
    <property type="match status" value="1"/>
</dbReference>
<evidence type="ECO:0008006" key="14">
    <source>
        <dbReference type="Google" id="ProtNLM"/>
    </source>
</evidence>
<evidence type="ECO:0000256" key="4">
    <source>
        <dbReference type="ARBA" id="ARBA00022771"/>
    </source>
</evidence>
<accession>A0A6G0LYZ4</accession>
<keyword evidence="3" id="KW-0677">Repeat</keyword>
<proteinExistence type="predicted"/>
<organism evidence="10 13">
    <name type="scientific">Phytophthora fragariae</name>
    <dbReference type="NCBI Taxonomy" id="53985"/>
    <lineage>
        <taxon>Eukaryota</taxon>
        <taxon>Sar</taxon>
        <taxon>Stramenopiles</taxon>
        <taxon>Oomycota</taxon>
        <taxon>Peronosporomycetes</taxon>
        <taxon>Peronosporales</taxon>
        <taxon>Peronosporaceae</taxon>
        <taxon>Phytophthora</taxon>
    </lineage>
</organism>
<evidence type="ECO:0000313" key="13">
    <source>
        <dbReference type="Proteomes" id="UP000488956"/>
    </source>
</evidence>
<evidence type="ECO:0000256" key="1">
    <source>
        <dbReference type="ARBA" id="ARBA00022679"/>
    </source>
</evidence>
<dbReference type="GO" id="GO:0008270">
    <property type="term" value="F:zinc ion binding"/>
    <property type="evidence" value="ECO:0007669"/>
    <property type="project" value="UniProtKB-KW"/>
</dbReference>
<dbReference type="Pfam" id="PF14608">
    <property type="entry name" value="zf-CCCH_2"/>
    <property type="match status" value="2"/>
</dbReference>
<evidence type="ECO:0000256" key="2">
    <source>
        <dbReference type="ARBA" id="ARBA00022723"/>
    </source>
</evidence>
<dbReference type="PROSITE" id="PS50089">
    <property type="entry name" value="ZF_RING_2"/>
    <property type="match status" value="1"/>
</dbReference>
<evidence type="ECO:0000313" key="10">
    <source>
        <dbReference type="EMBL" id="KAE9135352.1"/>
    </source>
</evidence>
<name>A0A6G0LYZ4_9STRA</name>
<comment type="caution">
    <text evidence="10">The sequence shown here is derived from an EMBL/GenBank/DDBJ whole genome shotgun (WGS) entry which is preliminary data.</text>
</comment>
<dbReference type="PANTHER" id="PTHR11224">
    <property type="entry name" value="MAKORIN-RELATED"/>
    <property type="match status" value="1"/>
</dbReference>
<dbReference type="PANTHER" id="PTHR11224:SF10">
    <property type="entry name" value="IP09428P-RELATED"/>
    <property type="match status" value="1"/>
</dbReference>
<evidence type="ECO:0000256" key="5">
    <source>
        <dbReference type="ARBA" id="ARBA00022833"/>
    </source>
</evidence>
<dbReference type="EMBL" id="QXGC01000052">
    <property type="protein sequence ID" value="KAE9252507.1"/>
    <property type="molecule type" value="Genomic_DNA"/>
</dbReference>
<feature type="zinc finger region" description="C3H1-type" evidence="6">
    <location>
        <begin position="269"/>
        <end position="293"/>
    </location>
</feature>
<dbReference type="GO" id="GO:0061630">
    <property type="term" value="F:ubiquitin protein ligase activity"/>
    <property type="evidence" value="ECO:0007669"/>
    <property type="project" value="InterPro"/>
</dbReference>
<feature type="zinc finger region" description="C3H1-type" evidence="6">
    <location>
        <begin position="113"/>
        <end position="140"/>
    </location>
</feature>
<dbReference type="GO" id="GO:0000209">
    <property type="term" value="P:protein polyubiquitination"/>
    <property type="evidence" value="ECO:0007669"/>
    <property type="project" value="InterPro"/>
</dbReference>
<evidence type="ECO:0000259" key="8">
    <source>
        <dbReference type="PROSITE" id="PS50089"/>
    </source>
</evidence>
<keyword evidence="4 6" id="KW-0863">Zinc-finger</keyword>
<dbReference type="SUPFAM" id="SSF57850">
    <property type="entry name" value="RING/U-box"/>
    <property type="match status" value="1"/>
</dbReference>
<dbReference type="InterPro" id="IPR036855">
    <property type="entry name" value="Znf_CCCH_sf"/>
</dbReference>
<sequence length="380" mass="42093">MRRSTSRSYPCSSRYSSSASARGTSTECDCVFDSLQRRLAAQGLNDRDEEEKRSVPQAVRSGPGAAAAVPPTALCRFFVLGKCRFGSRCTYSHALPAQVSECAADEADGLSAAAALVDCPFFLRGNCKYGGYCRLRHNPAMLPGAATAARATPRAVRSSGAGYTPSNNAATSGAAVSREDNQQDFTCGICFDDIVQSGKYFGLLSCDHCFCLDCLRSWRQSKDMELEVIRACPACRVPSDFIVPSLIFCKGDEKRKVVEAYKSHLALRECKYFNGLLGSCPFGPRCFYAHRDAEGRDVKHLDRPKRSMKPRRGRNSRQGGDAALQSLLQQYSHLFRFFEVADWDDFDLVGELYESDDSDDSDDDYFEYNYGFSDDEFDSD</sequence>
<keyword evidence="1" id="KW-0808">Transferase</keyword>
<reference evidence="12 13" key="1">
    <citation type="submission" date="2018-09" db="EMBL/GenBank/DDBJ databases">
        <title>Genomic investigation of the strawberry pathogen Phytophthora fragariae indicates pathogenicity is determined by transcriptional variation in three key races.</title>
        <authorList>
            <person name="Adams T.M."/>
            <person name="Armitage A.D."/>
            <person name="Sobczyk M.K."/>
            <person name="Bates H.J."/>
            <person name="Dunwell J.M."/>
            <person name="Nellist C.F."/>
            <person name="Harrison R.J."/>
        </authorList>
    </citation>
    <scope>NUCLEOTIDE SEQUENCE [LARGE SCALE GENOMIC DNA]</scope>
    <source>
        <strain evidence="11 12">BC-23</strain>
        <strain evidence="10 13">ONT-3</strain>
    </source>
</reference>
<evidence type="ECO:0000256" key="7">
    <source>
        <dbReference type="SAM" id="MobiDB-lite"/>
    </source>
</evidence>
<dbReference type="CDD" id="cd16521">
    <property type="entry name" value="RING-HC_MKRN"/>
    <property type="match status" value="1"/>
</dbReference>
<dbReference type="Proteomes" id="UP000488956">
    <property type="component" value="Unassembled WGS sequence"/>
</dbReference>
<evidence type="ECO:0000256" key="3">
    <source>
        <dbReference type="ARBA" id="ARBA00022737"/>
    </source>
</evidence>
<evidence type="ECO:0000313" key="12">
    <source>
        <dbReference type="Proteomes" id="UP000476176"/>
    </source>
</evidence>
<dbReference type="InterPro" id="IPR041367">
    <property type="entry name" value="Znf-CCCH_4"/>
</dbReference>
<dbReference type="InterPro" id="IPR045072">
    <property type="entry name" value="MKRN-like"/>
</dbReference>
<feature type="domain" description="C3H1-type" evidence="9">
    <location>
        <begin position="269"/>
        <end position="293"/>
    </location>
</feature>
<dbReference type="Proteomes" id="UP000476176">
    <property type="component" value="Unassembled WGS sequence"/>
</dbReference>
<feature type="region of interest" description="Disordered" evidence="7">
    <location>
        <begin position="299"/>
        <end position="319"/>
    </location>
</feature>
<feature type="domain" description="C3H1-type" evidence="9">
    <location>
        <begin position="113"/>
        <end position="140"/>
    </location>
</feature>
<keyword evidence="2 6" id="KW-0479">Metal-binding</keyword>
<protein>
    <recommendedName>
        <fullName evidence="14">RING-type E3 ubiquitin transferase</fullName>
    </recommendedName>
</protein>
<gene>
    <name evidence="11" type="ORF">PF004_g1928</name>
    <name evidence="10" type="ORF">PF010_g2122</name>
</gene>
<dbReference type="InterPro" id="IPR001841">
    <property type="entry name" value="Znf_RING"/>
</dbReference>
<evidence type="ECO:0000256" key="6">
    <source>
        <dbReference type="PROSITE-ProRule" id="PRU00723"/>
    </source>
</evidence>
<dbReference type="SMART" id="SM00184">
    <property type="entry name" value="RING"/>
    <property type="match status" value="1"/>
</dbReference>
<feature type="domain" description="RING-type" evidence="8">
    <location>
        <begin position="187"/>
        <end position="236"/>
    </location>
</feature>